<evidence type="ECO:0000313" key="3">
    <source>
        <dbReference type="EMBL" id="MBO1831576.1"/>
    </source>
</evidence>
<keyword evidence="6" id="KW-1185">Reference proteome</keyword>
<dbReference type="Pfam" id="PF20613">
    <property type="entry name" value="HipA_2"/>
    <property type="match status" value="1"/>
</dbReference>
<dbReference type="GeneID" id="93194285"/>
<protein>
    <recommendedName>
        <fullName evidence="1">HipA-like kinase domain-containing protein</fullName>
    </recommendedName>
</protein>
<gene>
    <name evidence="3" type="ORF">J4M89_19570</name>
    <name evidence="2" type="ORF">JIN94_16820</name>
    <name evidence="4" type="ORF">LXE91_02175</name>
</gene>
<sequence length="268" mass="29787">MIPILAADAWREFRGAAANKGQNHTTHQAVIADANGHLHKCFVKAAPLGNPMVLTESIAWMIAAALDLPRPEFAAVVLLPIGRLRQSMSLDQHWMKYKEVPAFCTSAVPGKHITARWKWLQAARKASAFKHRDIARIAAFDHWVENQDRHTGNFLRTSGGDYIPIDNELILYTLIWVAGGLQYAHNSLRREARSLLKQAGYTKFEASMAVASLQHEQALVQATPSLEQFISKVISDSTEAATLTANVLQFLGQRAQRDWLANELGCIV</sequence>
<dbReference type="EMBL" id="JAENIB010000006">
    <property type="protein sequence ID" value="MBK1931551.1"/>
    <property type="molecule type" value="Genomic_DNA"/>
</dbReference>
<dbReference type="AlphaFoldDB" id="A0A1E3FZ90"/>
<proteinExistence type="predicted"/>
<evidence type="ECO:0000259" key="1">
    <source>
        <dbReference type="Pfam" id="PF20613"/>
    </source>
</evidence>
<evidence type="ECO:0000313" key="4">
    <source>
        <dbReference type="EMBL" id="WFN17876.1"/>
    </source>
</evidence>
<organism evidence="2 5">
    <name type="scientific">Burkholderia contaminans</name>
    <dbReference type="NCBI Taxonomy" id="488447"/>
    <lineage>
        <taxon>Bacteria</taxon>
        <taxon>Pseudomonadati</taxon>
        <taxon>Pseudomonadota</taxon>
        <taxon>Betaproteobacteria</taxon>
        <taxon>Burkholderiales</taxon>
        <taxon>Burkholderiaceae</taxon>
        <taxon>Burkholderia</taxon>
        <taxon>Burkholderia cepacia complex</taxon>
    </lineage>
</organism>
<dbReference type="InterPro" id="IPR046748">
    <property type="entry name" value="HipA_2"/>
</dbReference>
<dbReference type="Proteomes" id="UP001220209">
    <property type="component" value="Chromosome 1"/>
</dbReference>
<dbReference type="Proteomes" id="UP000664048">
    <property type="component" value="Unassembled WGS sequence"/>
</dbReference>
<evidence type="ECO:0000313" key="6">
    <source>
        <dbReference type="Proteomes" id="UP000664048"/>
    </source>
</evidence>
<dbReference type="RefSeq" id="WP_039360547.1">
    <property type="nucleotide sequence ID" value="NZ_AP018358.1"/>
</dbReference>
<reference evidence="3 6" key="2">
    <citation type="submission" date="2021-03" db="EMBL/GenBank/DDBJ databases">
        <title>Clinical course, treatment and visual outcome of an outbreak of Burkholderia contaminans endophthalmitis following cataract surgery.</title>
        <authorList>
            <person name="Lind C."/>
            <person name="Olsen K."/>
            <person name="Angelsen N.K."/>
            <person name="Krefting E.A."/>
            <person name="Fossen K."/>
            <person name="Gravningen K."/>
            <person name="Depoorter E."/>
            <person name="Vandamme P."/>
            <person name="Bertelsen G."/>
        </authorList>
    </citation>
    <scope>NUCLEOTIDE SEQUENCE [LARGE SCALE GENOMIC DNA]</scope>
    <source>
        <strain evidence="3 6">51242556</strain>
    </source>
</reference>
<evidence type="ECO:0000313" key="2">
    <source>
        <dbReference type="EMBL" id="MBK1931551.1"/>
    </source>
</evidence>
<evidence type="ECO:0000313" key="5">
    <source>
        <dbReference type="Proteomes" id="UP000611459"/>
    </source>
</evidence>
<reference evidence="2" key="1">
    <citation type="submission" date="2021-01" db="EMBL/GenBank/DDBJ databases">
        <title>Outbreak of Burkholderia contaminns endophthalmitis traced to a clinical ventilation system.</title>
        <authorList>
            <person name="Lipuma J."/>
            <person name="Spilker T."/>
            <person name="Kratholm J."/>
        </authorList>
    </citation>
    <scope>NUCLEOTIDE SEQUENCE</scope>
    <source>
        <strain evidence="2">HI4954</strain>
    </source>
</reference>
<name>A0A1E3FZ90_9BURK</name>
<dbReference type="EMBL" id="JAGEMX010000006">
    <property type="protein sequence ID" value="MBO1831576.1"/>
    <property type="molecule type" value="Genomic_DNA"/>
</dbReference>
<feature type="domain" description="HipA-like kinase" evidence="1">
    <location>
        <begin position="42"/>
        <end position="152"/>
    </location>
</feature>
<dbReference type="OrthoDB" id="9128719at2"/>
<dbReference type="EMBL" id="CP090640">
    <property type="protein sequence ID" value="WFN17876.1"/>
    <property type="molecule type" value="Genomic_DNA"/>
</dbReference>
<evidence type="ECO:0000313" key="7">
    <source>
        <dbReference type="Proteomes" id="UP001220209"/>
    </source>
</evidence>
<accession>A0A1E3FZ90</accession>
<reference evidence="4 7" key="3">
    <citation type="submission" date="2021-12" db="EMBL/GenBank/DDBJ databases">
        <title>Genomic and phenotypic characterization of three Burkholderia contaminans isolates recovered from different sources.</title>
        <authorList>
            <person name="Lopez De Volder A."/>
            <person name="Fan Y."/>
            <person name="Nunvar J."/>
            <person name="Herrera T."/>
            <person name="Timp W."/>
            <person name="Degrossi J."/>
        </authorList>
    </citation>
    <scope>NUCLEOTIDE SEQUENCE [LARGE SCALE GENOMIC DNA]</scope>
    <source>
        <strain evidence="4 7">LMG 23361</strain>
    </source>
</reference>
<dbReference type="Proteomes" id="UP000611459">
    <property type="component" value="Unassembled WGS sequence"/>
</dbReference>